<evidence type="ECO:0000313" key="8">
    <source>
        <dbReference type="EMBL" id="QPH94917.1"/>
    </source>
</evidence>
<gene>
    <name evidence="8" type="ORF">CVT08_05600</name>
</gene>
<dbReference type="InterPro" id="IPR025269">
    <property type="entry name" value="SAM-like_dom"/>
</dbReference>
<keyword evidence="2" id="KW-0229">DNA integration</keyword>
<keyword evidence="4" id="KW-0233">DNA recombination</keyword>
<accession>A0A7S9RNR8</accession>
<evidence type="ECO:0000256" key="5">
    <source>
        <dbReference type="PROSITE-ProRule" id="PRU01248"/>
    </source>
</evidence>
<evidence type="ECO:0000256" key="2">
    <source>
        <dbReference type="ARBA" id="ARBA00022908"/>
    </source>
</evidence>
<name>A0A7S9RNR8_9BACT</name>
<dbReference type="Pfam" id="PF00589">
    <property type="entry name" value="Phage_integrase"/>
    <property type="match status" value="1"/>
</dbReference>
<evidence type="ECO:0000256" key="3">
    <source>
        <dbReference type="ARBA" id="ARBA00023125"/>
    </source>
</evidence>
<proteinExistence type="inferred from homology"/>
<dbReference type="RefSeq" id="WP_107811806.1">
    <property type="nucleotide sequence ID" value="NZ_CP060705.1"/>
</dbReference>
<dbReference type="InterPro" id="IPR050090">
    <property type="entry name" value="Tyrosine_recombinase_XerCD"/>
</dbReference>
<dbReference type="PROSITE" id="PS51898">
    <property type="entry name" value="TYR_RECOMBINASE"/>
    <property type="match status" value="1"/>
</dbReference>
<evidence type="ECO:0000259" key="6">
    <source>
        <dbReference type="PROSITE" id="PS51898"/>
    </source>
</evidence>
<feature type="domain" description="Core-binding (CB)" evidence="7">
    <location>
        <begin position="93"/>
        <end position="176"/>
    </location>
</feature>
<reference evidence="8 9" key="1">
    <citation type="journal article" date="2018" name="Emerg. Microbes Infect.">
        <title>Genomic analysis of oral Campylobacter concisus strains identified a potential bacterial molecular marker associated with active Crohn's disease.</title>
        <authorList>
            <person name="Liu F."/>
            <person name="Ma R."/>
            <person name="Tay C.Y.A."/>
            <person name="Octavia S."/>
            <person name="Lan R."/>
            <person name="Chung H.K.L."/>
            <person name="Riordan S.M."/>
            <person name="Grimm M.C."/>
            <person name="Leong R.W."/>
            <person name="Tanaka M.M."/>
            <person name="Connor S."/>
            <person name="Zhang L."/>
        </authorList>
    </citation>
    <scope>NUCLEOTIDE SEQUENCE [LARGE SCALE GENOMIC DNA]</scope>
    <source>
        <strain evidence="8 9">P13UCO-S1</strain>
    </source>
</reference>
<dbReference type="PROSITE" id="PS51900">
    <property type="entry name" value="CB"/>
    <property type="match status" value="1"/>
</dbReference>
<dbReference type="Gene3D" id="1.10.150.130">
    <property type="match status" value="1"/>
</dbReference>
<dbReference type="Gene3D" id="1.10.443.10">
    <property type="entry name" value="Intergrase catalytic core"/>
    <property type="match status" value="1"/>
</dbReference>
<dbReference type="PANTHER" id="PTHR30349:SF64">
    <property type="entry name" value="PROPHAGE INTEGRASE INTD-RELATED"/>
    <property type="match status" value="1"/>
</dbReference>
<comment type="similarity">
    <text evidence="1">Belongs to the 'phage' integrase family.</text>
</comment>
<dbReference type="GO" id="GO:0006310">
    <property type="term" value="P:DNA recombination"/>
    <property type="evidence" value="ECO:0007669"/>
    <property type="project" value="UniProtKB-KW"/>
</dbReference>
<dbReference type="GO" id="GO:0003677">
    <property type="term" value="F:DNA binding"/>
    <property type="evidence" value="ECO:0007669"/>
    <property type="project" value="UniProtKB-UniRule"/>
</dbReference>
<dbReference type="Proteomes" id="UP000594707">
    <property type="component" value="Chromosome"/>
</dbReference>
<evidence type="ECO:0000259" key="7">
    <source>
        <dbReference type="PROSITE" id="PS51900"/>
    </source>
</evidence>
<organism evidence="8 9">
    <name type="scientific">Campylobacter concisus</name>
    <dbReference type="NCBI Taxonomy" id="199"/>
    <lineage>
        <taxon>Bacteria</taxon>
        <taxon>Pseudomonadati</taxon>
        <taxon>Campylobacterota</taxon>
        <taxon>Epsilonproteobacteria</taxon>
        <taxon>Campylobacterales</taxon>
        <taxon>Campylobacteraceae</taxon>
        <taxon>Campylobacter</taxon>
    </lineage>
</organism>
<evidence type="ECO:0000313" key="9">
    <source>
        <dbReference type="Proteomes" id="UP000594707"/>
    </source>
</evidence>
<evidence type="ECO:0000256" key="1">
    <source>
        <dbReference type="ARBA" id="ARBA00008857"/>
    </source>
</evidence>
<dbReference type="InterPro" id="IPR013762">
    <property type="entry name" value="Integrase-like_cat_sf"/>
</dbReference>
<keyword evidence="3 5" id="KW-0238">DNA-binding</keyword>
<dbReference type="InterPro" id="IPR002104">
    <property type="entry name" value="Integrase_catalytic"/>
</dbReference>
<dbReference type="InterPro" id="IPR010998">
    <property type="entry name" value="Integrase_recombinase_N"/>
</dbReference>
<sequence length="384" mass="45218">MKNLEKNRNIYIKHNRFYIDYQKDGVRIRRATGLKKSPLAFDFIRKNYNLFLGSEEDIELAKSKYYELEDMQTDRIIRKGEQKLEPIKNTSEFSFEGIIYRLLNEKSFLKDKTIRFYNVASQAVIDFLHSKNIFYLSDFERQDSIDFVKFCKNKGLKDSSINGYCSFFKMVFRYAIANDIISKNPFYIPRFKQELHNADNGDFTPFNLSEILQLIKHAEGELRLFLIVAFFTGARTGEILALTFNDLDFQNKEIRINKTLSELGVLDSPKTKSSNRTIDMLDIVYNELIKLDYTDINQNIFSLSRAVIRLKFNDLQRSLGFKIHKLYDTRHSFASVMLSRGEEPMWVGCKMMGHKNLNETYRSYAKYLPKDTRQRATFLKNIAI</sequence>
<dbReference type="InterPro" id="IPR011010">
    <property type="entry name" value="DNA_brk_join_enz"/>
</dbReference>
<feature type="domain" description="Tyr recombinase" evidence="6">
    <location>
        <begin position="201"/>
        <end position="377"/>
    </location>
</feature>
<dbReference type="InterPro" id="IPR044068">
    <property type="entry name" value="CB"/>
</dbReference>
<dbReference type="EMBL" id="CP060705">
    <property type="protein sequence ID" value="QPH94917.1"/>
    <property type="molecule type" value="Genomic_DNA"/>
</dbReference>
<dbReference type="PANTHER" id="PTHR30349">
    <property type="entry name" value="PHAGE INTEGRASE-RELATED"/>
    <property type="match status" value="1"/>
</dbReference>
<dbReference type="Pfam" id="PF13102">
    <property type="entry name" value="Phage_int_SAM_5"/>
    <property type="match status" value="1"/>
</dbReference>
<dbReference type="CDD" id="cd01189">
    <property type="entry name" value="INT_ICEBs1_C_like"/>
    <property type="match status" value="1"/>
</dbReference>
<dbReference type="SUPFAM" id="SSF56349">
    <property type="entry name" value="DNA breaking-rejoining enzymes"/>
    <property type="match status" value="1"/>
</dbReference>
<dbReference type="GO" id="GO:0015074">
    <property type="term" value="P:DNA integration"/>
    <property type="evidence" value="ECO:0007669"/>
    <property type="project" value="UniProtKB-KW"/>
</dbReference>
<dbReference type="AlphaFoldDB" id="A0A7S9RNR8"/>
<evidence type="ECO:0000256" key="4">
    <source>
        <dbReference type="ARBA" id="ARBA00023172"/>
    </source>
</evidence>
<protein>
    <submittedName>
        <fullName evidence="8">Site-specific integrase</fullName>
    </submittedName>
</protein>